<protein>
    <recommendedName>
        <fullName evidence="4">DUF4239 domain-containing protein</fullName>
    </recommendedName>
</protein>
<organism evidence="2 3">
    <name type="scientific">Mycolicibacterium anyangense</name>
    <dbReference type="NCBI Taxonomy" id="1431246"/>
    <lineage>
        <taxon>Bacteria</taxon>
        <taxon>Bacillati</taxon>
        <taxon>Actinomycetota</taxon>
        <taxon>Actinomycetes</taxon>
        <taxon>Mycobacteriales</taxon>
        <taxon>Mycobacteriaceae</taxon>
        <taxon>Mycolicibacterium</taxon>
    </lineage>
</organism>
<feature type="transmembrane region" description="Helical" evidence="1">
    <location>
        <begin position="218"/>
        <end position="238"/>
    </location>
</feature>
<evidence type="ECO:0000256" key="1">
    <source>
        <dbReference type="SAM" id="Phobius"/>
    </source>
</evidence>
<keyword evidence="3" id="KW-1185">Reference proteome</keyword>
<gene>
    <name evidence="2" type="ORF">MANY_40490</name>
</gene>
<dbReference type="EMBL" id="AP022620">
    <property type="protein sequence ID" value="BBZ78712.1"/>
    <property type="molecule type" value="Genomic_DNA"/>
</dbReference>
<evidence type="ECO:0008006" key="4">
    <source>
        <dbReference type="Google" id="ProtNLM"/>
    </source>
</evidence>
<dbReference type="AlphaFoldDB" id="A0A6N4WFK5"/>
<dbReference type="RefSeq" id="WP_163805823.1">
    <property type="nucleotide sequence ID" value="NZ_AP022620.1"/>
</dbReference>
<reference evidence="2 3" key="1">
    <citation type="journal article" date="2019" name="Emerg. Microbes Infect.">
        <title>Comprehensive subspecies identification of 175 nontuberculous mycobacteria species based on 7547 genomic profiles.</title>
        <authorList>
            <person name="Matsumoto Y."/>
            <person name="Kinjo T."/>
            <person name="Motooka D."/>
            <person name="Nabeya D."/>
            <person name="Jung N."/>
            <person name="Uechi K."/>
            <person name="Horii T."/>
            <person name="Iida T."/>
            <person name="Fujita J."/>
            <person name="Nakamura S."/>
        </authorList>
    </citation>
    <scope>NUCLEOTIDE SEQUENCE [LARGE SCALE GENOMIC DNA]</scope>
    <source>
        <strain evidence="2 3">JCM 30275</strain>
    </source>
</reference>
<feature type="transmembrane region" description="Helical" evidence="1">
    <location>
        <begin position="188"/>
        <end position="212"/>
    </location>
</feature>
<keyword evidence="1" id="KW-0472">Membrane</keyword>
<accession>A0A6N4WFK5</accession>
<sequence>MDPLLFSCLVLVGIVLATALGFRLHRVRLFAAPDEQSQSSMRIALGLTSTLTAVVLGLVAASAMNDYERSNAMISGLAIDALTLDNILVSYGPDAAPIRQQVREGLQRRVETIESPDKYDASDARTMAGERGAGGGVESIYASIVALKPGTELQENLRNRALDMVGGDVAFGEGNIAQKRWLFSVRPATLPTVFLVVVVLWMLLEFFTFGLLSPRSPAVYISIAAAAIVMTTAIFLIMELDNPLGGHFQVSVEPLQRAIALIGR</sequence>
<dbReference type="Proteomes" id="UP000467249">
    <property type="component" value="Chromosome"/>
</dbReference>
<evidence type="ECO:0000313" key="2">
    <source>
        <dbReference type="EMBL" id="BBZ78712.1"/>
    </source>
</evidence>
<dbReference type="KEGG" id="many:MANY_40490"/>
<keyword evidence="1" id="KW-1133">Transmembrane helix</keyword>
<feature type="transmembrane region" description="Helical" evidence="1">
    <location>
        <begin position="43"/>
        <end position="64"/>
    </location>
</feature>
<name>A0A6N4WFK5_9MYCO</name>
<dbReference type="Pfam" id="PF14023">
    <property type="entry name" value="Bestrophin-like"/>
    <property type="match status" value="1"/>
</dbReference>
<dbReference type="InterPro" id="IPR025333">
    <property type="entry name" value="DUF4239"/>
</dbReference>
<evidence type="ECO:0000313" key="3">
    <source>
        <dbReference type="Proteomes" id="UP000467249"/>
    </source>
</evidence>
<keyword evidence="1" id="KW-0812">Transmembrane</keyword>
<proteinExistence type="predicted"/>